<dbReference type="GO" id="GO:0000287">
    <property type="term" value="F:magnesium ion binding"/>
    <property type="evidence" value="ECO:0007669"/>
    <property type="project" value="InterPro"/>
</dbReference>
<comment type="similarity">
    <text evidence="2 7">Belongs to the phosphohexose mutase family.</text>
</comment>
<evidence type="ECO:0000256" key="5">
    <source>
        <dbReference type="ARBA" id="ARBA00022842"/>
    </source>
</evidence>
<feature type="domain" description="Alpha-D-phosphohexomutase alpha/beta/alpha" evidence="9">
    <location>
        <begin position="214"/>
        <end position="306"/>
    </location>
</feature>
<dbReference type="Proteomes" id="UP000324831">
    <property type="component" value="Unassembled WGS sequence"/>
</dbReference>
<name>A0A478FPP4_9MOLU</name>
<evidence type="ECO:0000256" key="1">
    <source>
        <dbReference type="ARBA" id="ARBA00001946"/>
    </source>
</evidence>
<dbReference type="InterPro" id="IPR016055">
    <property type="entry name" value="A-D-PHexomutase_a/b/a-I/II/III"/>
</dbReference>
<dbReference type="GO" id="GO:0005975">
    <property type="term" value="P:carbohydrate metabolic process"/>
    <property type="evidence" value="ECO:0007669"/>
    <property type="project" value="InterPro"/>
</dbReference>
<dbReference type="AlphaFoldDB" id="A0A478FPP4"/>
<dbReference type="PRINTS" id="PR00509">
    <property type="entry name" value="PGMPMM"/>
</dbReference>
<evidence type="ECO:0000259" key="8">
    <source>
        <dbReference type="Pfam" id="PF02878"/>
    </source>
</evidence>
<evidence type="ECO:0000313" key="11">
    <source>
        <dbReference type="EMBL" id="GCE63182.1"/>
    </source>
</evidence>
<dbReference type="InterPro" id="IPR005846">
    <property type="entry name" value="A-D-PHexomutase_a/b/a-III"/>
</dbReference>
<dbReference type="PANTHER" id="PTHR45745">
    <property type="entry name" value="PHOSPHOMANNOMUTASE 45A"/>
    <property type="match status" value="1"/>
</dbReference>
<keyword evidence="3" id="KW-0597">Phosphoprotein</keyword>
<dbReference type="EMBL" id="BIMN01000001">
    <property type="protein sequence ID" value="GCE63182.1"/>
    <property type="molecule type" value="Genomic_DNA"/>
</dbReference>
<proteinExistence type="inferred from homology"/>
<dbReference type="Pfam" id="PF02879">
    <property type="entry name" value="PGM_PMM_II"/>
    <property type="match status" value="1"/>
</dbReference>
<dbReference type="Pfam" id="PF02880">
    <property type="entry name" value="PGM_PMM_III"/>
    <property type="match status" value="1"/>
</dbReference>
<evidence type="ECO:0000256" key="4">
    <source>
        <dbReference type="ARBA" id="ARBA00022723"/>
    </source>
</evidence>
<dbReference type="GO" id="GO:0006166">
    <property type="term" value="P:purine ribonucleoside salvage"/>
    <property type="evidence" value="ECO:0007669"/>
    <property type="project" value="TreeGrafter"/>
</dbReference>
<organism evidence="11 12">
    <name type="scientific">Candidatus Mycoplasma haematohominis</name>
    <dbReference type="NCBI Taxonomy" id="1494318"/>
    <lineage>
        <taxon>Bacteria</taxon>
        <taxon>Bacillati</taxon>
        <taxon>Mycoplasmatota</taxon>
        <taxon>Mollicutes</taxon>
        <taxon>Mycoplasmataceae</taxon>
        <taxon>Mycoplasma</taxon>
    </lineage>
</organism>
<evidence type="ECO:0000256" key="6">
    <source>
        <dbReference type="ARBA" id="ARBA00023235"/>
    </source>
</evidence>
<dbReference type="Pfam" id="PF02878">
    <property type="entry name" value="PGM_PMM_I"/>
    <property type="match status" value="1"/>
</dbReference>
<gene>
    <name evidence="11" type="primary">pgcA</name>
    <name evidence="11" type="ORF">MHSWG343_01600</name>
</gene>
<keyword evidence="5 7" id="KW-0460">Magnesium</keyword>
<evidence type="ECO:0000259" key="9">
    <source>
        <dbReference type="Pfam" id="PF02879"/>
    </source>
</evidence>
<dbReference type="SUPFAM" id="SSF53738">
    <property type="entry name" value="Phosphoglucomutase, first 3 domains"/>
    <property type="match status" value="3"/>
</dbReference>
<keyword evidence="6" id="KW-0413">Isomerase</keyword>
<dbReference type="InterPro" id="IPR005844">
    <property type="entry name" value="A-D-PHexomutase_a/b/a-I"/>
</dbReference>
<reference evidence="11 12" key="1">
    <citation type="submission" date="2019-01" db="EMBL/GenBank/DDBJ databases">
        <title>Draft genome sequences of Candidatus Mycoplasma haemohominis SWG34-3 identified from a patient with pyrexia, anemia and liver dysfunction.</title>
        <authorList>
            <person name="Sekizuka T."/>
            <person name="Hattori N."/>
            <person name="Katano H."/>
            <person name="Takuma T."/>
            <person name="Ito T."/>
            <person name="Arai N."/>
            <person name="Yanai R."/>
            <person name="Ishii S."/>
            <person name="Miura Y."/>
            <person name="Tokunaga T."/>
            <person name="Watanabe H."/>
            <person name="Nomura N."/>
            <person name="Eguchi J."/>
            <person name="Arai T."/>
            <person name="Hasegawa H."/>
            <person name="Nakamaki T."/>
            <person name="Wakita T."/>
            <person name="Niki Y."/>
            <person name="Kuroda M."/>
        </authorList>
    </citation>
    <scope>NUCLEOTIDE SEQUENCE [LARGE SCALE GENOMIC DNA]</scope>
    <source>
        <strain evidence="11">SWG34-3</strain>
    </source>
</reference>
<dbReference type="InterPro" id="IPR005841">
    <property type="entry name" value="Alpha-D-phosphohexomutase_SF"/>
</dbReference>
<feature type="domain" description="Alpha-D-phosphohexomutase alpha/beta/alpha" evidence="10">
    <location>
        <begin position="315"/>
        <end position="428"/>
    </location>
</feature>
<evidence type="ECO:0000313" key="12">
    <source>
        <dbReference type="Proteomes" id="UP000324831"/>
    </source>
</evidence>
<evidence type="ECO:0000256" key="2">
    <source>
        <dbReference type="ARBA" id="ARBA00010231"/>
    </source>
</evidence>
<dbReference type="PROSITE" id="PS00710">
    <property type="entry name" value="PGM_PMM"/>
    <property type="match status" value="1"/>
</dbReference>
<feature type="domain" description="Alpha-D-phosphohexomutase alpha/beta/alpha" evidence="8">
    <location>
        <begin position="42"/>
        <end position="180"/>
    </location>
</feature>
<dbReference type="InterPro" id="IPR005845">
    <property type="entry name" value="A-D-PHexomutase_a/b/a-II"/>
</dbReference>
<comment type="caution">
    <text evidence="11">The sequence shown here is derived from an EMBL/GenBank/DDBJ whole genome shotgun (WGS) entry which is preliminary data.</text>
</comment>
<dbReference type="SUPFAM" id="SSF55957">
    <property type="entry name" value="Phosphoglucomutase, C-terminal domain"/>
    <property type="match status" value="1"/>
</dbReference>
<dbReference type="GO" id="GO:0008973">
    <property type="term" value="F:phosphopentomutase activity"/>
    <property type="evidence" value="ECO:0007669"/>
    <property type="project" value="TreeGrafter"/>
</dbReference>
<accession>A0A478FPP4</accession>
<dbReference type="Gene3D" id="3.30.310.50">
    <property type="entry name" value="Alpha-D-phosphohexomutase, C-terminal domain"/>
    <property type="match status" value="1"/>
</dbReference>
<dbReference type="PANTHER" id="PTHR45745:SF1">
    <property type="entry name" value="PHOSPHOGLUCOMUTASE 2B-RELATED"/>
    <property type="match status" value="1"/>
</dbReference>
<sequence length="537" mass="62026">MNYEKIFRTWLDSPQLTEEEKAELRRYSEEEKQELFKPEPLRFGTAGIRTIVGLGTQRLNRFTCRWAIKGYSTYLKKKKEKPSVLVVYDKREHGYRLYLEAIFTLLKEGINVYIVGPNNGAISTPIVSYLIRKKSLDGAVNITASHNPANYNGMKLYDSLGKQLDVHEEKNLIKCLPSIEEAILLEVNENIDKNELKWITIAEINDYFKETAENIATALDEETSGIKSQIRILFDGHNGTTAENMKMLMHDLGFTQFKECNTDTDVINPEEASSFREVIRLAEKENIDYVCASDLDGDRGAIAERQEDGSWYFFNGNEIGIITAAFKVQFKKKLGKTYIVSTNVTNTLINKLFPNIPIHITNTGFKNISEIVNREEKKGNNLLIAFEEAMGALIEPIHREKDSYQQIAYLLEAIAYCKSNKHNLKKYLDMLISSVGVWKGLTDFYKGNNKNLDLITDSEKVKEKISELSGYSLEKIEIDQEQGIVSWFMNQNSWIKFRYSRTEPKLKIYYNLFWKKENELNRFINNFKAHLDSLFQI</sequence>
<evidence type="ECO:0000259" key="10">
    <source>
        <dbReference type="Pfam" id="PF02880"/>
    </source>
</evidence>
<evidence type="ECO:0000256" key="3">
    <source>
        <dbReference type="ARBA" id="ARBA00022553"/>
    </source>
</evidence>
<protein>
    <submittedName>
        <fullName evidence="11">Phosphoglucomutase</fullName>
    </submittedName>
</protein>
<dbReference type="InterPro" id="IPR016066">
    <property type="entry name" value="A-D-PHexomutase_CS"/>
</dbReference>
<dbReference type="InterPro" id="IPR036900">
    <property type="entry name" value="A-D-PHexomutase_C_sf"/>
</dbReference>
<comment type="cofactor">
    <cofactor evidence="1">
        <name>Mg(2+)</name>
        <dbReference type="ChEBI" id="CHEBI:18420"/>
    </cofactor>
</comment>
<evidence type="ECO:0000256" key="7">
    <source>
        <dbReference type="RuleBase" id="RU004326"/>
    </source>
</evidence>
<keyword evidence="4 7" id="KW-0479">Metal-binding</keyword>
<dbReference type="Gene3D" id="3.40.120.10">
    <property type="entry name" value="Alpha-D-Glucose-1,6-Bisphosphate, subunit A, domain 3"/>
    <property type="match status" value="3"/>
</dbReference>